<gene>
    <name evidence="3" type="ORF">KQX54_009692</name>
</gene>
<reference evidence="3 4" key="1">
    <citation type="journal article" date="2021" name="J. Hered.">
        <title>A chromosome-level genome assembly of the parasitoid wasp, Cotesia glomerata (Hymenoptera: Braconidae).</title>
        <authorList>
            <person name="Pinto B.J."/>
            <person name="Weis J.J."/>
            <person name="Gamble T."/>
            <person name="Ode P.J."/>
            <person name="Paul R."/>
            <person name="Zaspel J.M."/>
        </authorList>
    </citation>
    <scope>NUCLEOTIDE SEQUENCE [LARGE SCALE GENOMIC DNA]</scope>
    <source>
        <strain evidence="3">CgM1</strain>
    </source>
</reference>
<evidence type="ECO:0000313" key="4">
    <source>
        <dbReference type="Proteomes" id="UP000826195"/>
    </source>
</evidence>
<proteinExistence type="predicted"/>
<feature type="chain" id="PRO_5043563521" evidence="2">
    <location>
        <begin position="17"/>
        <end position="173"/>
    </location>
</feature>
<comment type="caution">
    <text evidence="3">The sequence shown here is derived from an EMBL/GenBank/DDBJ whole genome shotgun (WGS) entry which is preliminary data.</text>
</comment>
<feature type="region of interest" description="Disordered" evidence="1">
    <location>
        <begin position="72"/>
        <end position="101"/>
    </location>
</feature>
<evidence type="ECO:0000313" key="3">
    <source>
        <dbReference type="EMBL" id="KAH0546440.1"/>
    </source>
</evidence>
<dbReference type="EMBL" id="JAHXZJ010002237">
    <property type="protein sequence ID" value="KAH0546440.1"/>
    <property type="molecule type" value="Genomic_DNA"/>
</dbReference>
<evidence type="ECO:0000256" key="1">
    <source>
        <dbReference type="SAM" id="MobiDB-lite"/>
    </source>
</evidence>
<protein>
    <submittedName>
        <fullName evidence="3">Uncharacterized protein</fullName>
    </submittedName>
</protein>
<dbReference type="Proteomes" id="UP000826195">
    <property type="component" value="Unassembled WGS sequence"/>
</dbReference>
<keyword evidence="2" id="KW-0732">Signal</keyword>
<accession>A0AAV7I6S0</accession>
<feature type="signal peptide" evidence="2">
    <location>
        <begin position="1"/>
        <end position="16"/>
    </location>
</feature>
<feature type="region of interest" description="Disordered" evidence="1">
    <location>
        <begin position="20"/>
        <end position="52"/>
    </location>
</feature>
<sequence>MIQYIVLAVLIGSACSAPAAEPNPAPHHGTHEAHGIQAHGTQAHEAPAHESPAHEPIAIEAVEHELNNAPISSAHEEHPGHPGHTGHSGHSEHGSGPSPVPAAKQLLIAEYPLLKTPASTGKLTPVATSFVAPIPPLTYAAAPAVLTSYPAWSGLAAIPATYSIEQHGYHITY</sequence>
<dbReference type="AlphaFoldDB" id="A0AAV7I6S0"/>
<name>A0AAV7I6S0_COTGL</name>
<organism evidence="3 4">
    <name type="scientific">Cotesia glomerata</name>
    <name type="common">Lepidopteran parasitic wasp</name>
    <name type="synonym">Apanteles glomeratus</name>
    <dbReference type="NCBI Taxonomy" id="32391"/>
    <lineage>
        <taxon>Eukaryota</taxon>
        <taxon>Metazoa</taxon>
        <taxon>Ecdysozoa</taxon>
        <taxon>Arthropoda</taxon>
        <taxon>Hexapoda</taxon>
        <taxon>Insecta</taxon>
        <taxon>Pterygota</taxon>
        <taxon>Neoptera</taxon>
        <taxon>Endopterygota</taxon>
        <taxon>Hymenoptera</taxon>
        <taxon>Apocrita</taxon>
        <taxon>Ichneumonoidea</taxon>
        <taxon>Braconidae</taxon>
        <taxon>Microgastrinae</taxon>
        <taxon>Cotesia</taxon>
    </lineage>
</organism>
<keyword evidence="4" id="KW-1185">Reference proteome</keyword>
<evidence type="ECO:0000256" key="2">
    <source>
        <dbReference type="SAM" id="SignalP"/>
    </source>
</evidence>